<name>A0ABN5Y6A5_MYCME</name>
<evidence type="ECO:0000313" key="2">
    <source>
        <dbReference type="Proteomes" id="UP000465622"/>
    </source>
</evidence>
<proteinExistence type="predicted"/>
<dbReference type="Proteomes" id="UP000465622">
    <property type="component" value="Chromosome"/>
</dbReference>
<reference evidence="1 2" key="1">
    <citation type="journal article" date="2019" name="Emerg. Microbes Infect.">
        <title>Comprehensive subspecies identification of 175 nontuberculous mycobacteria species based on 7547 genomic profiles.</title>
        <authorList>
            <person name="Matsumoto Y."/>
            <person name="Kinjo T."/>
            <person name="Motooka D."/>
            <person name="Nabeya D."/>
            <person name="Jung N."/>
            <person name="Uechi K."/>
            <person name="Horii T."/>
            <person name="Iida T."/>
            <person name="Fujita J."/>
            <person name="Nakamura S."/>
        </authorList>
    </citation>
    <scope>NUCLEOTIDE SEQUENCE [LARGE SCALE GENOMIC DNA]</scope>
    <source>
        <strain evidence="1 2">JCM 12375</strain>
    </source>
</reference>
<dbReference type="EMBL" id="AP022567">
    <property type="protein sequence ID" value="BBX33662.1"/>
    <property type="molecule type" value="Genomic_DNA"/>
</dbReference>
<accession>A0ABN5Y6A5</accession>
<gene>
    <name evidence="1" type="ORF">MMAGJ_29440</name>
</gene>
<protein>
    <submittedName>
        <fullName evidence="1">Uncharacterized protein</fullName>
    </submittedName>
</protein>
<organism evidence="1 2">
    <name type="scientific">Mycolicibacterium mageritense</name>
    <name type="common">Mycobacterium mageritense</name>
    <dbReference type="NCBI Taxonomy" id="53462"/>
    <lineage>
        <taxon>Bacteria</taxon>
        <taxon>Bacillati</taxon>
        <taxon>Actinomycetota</taxon>
        <taxon>Actinomycetes</taxon>
        <taxon>Mycobacteriales</taxon>
        <taxon>Mycobacteriaceae</taxon>
        <taxon>Mycolicibacterium</taxon>
    </lineage>
</organism>
<evidence type="ECO:0000313" key="1">
    <source>
        <dbReference type="EMBL" id="BBX33662.1"/>
    </source>
</evidence>
<sequence>MTETNTPAGKRRTWRQAAIAGVTLTAIIGGLLAVDVANRPEQQVDCAVDLRDMGDDGDGTGGLANFGDPPSCGHDLDAGGLTTRQGRLPCGTG</sequence>
<keyword evidence="2" id="KW-1185">Reference proteome</keyword>